<protein>
    <recommendedName>
        <fullName evidence="2">WAP domain-containing protein</fullName>
    </recommendedName>
</protein>
<organism evidence="3 4">
    <name type="scientific">Meleagris gallopavo</name>
    <name type="common">Wild turkey</name>
    <dbReference type="NCBI Taxonomy" id="9103"/>
    <lineage>
        <taxon>Eukaryota</taxon>
        <taxon>Metazoa</taxon>
        <taxon>Chordata</taxon>
        <taxon>Craniata</taxon>
        <taxon>Vertebrata</taxon>
        <taxon>Euteleostomi</taxon>
        <taxon>Archelosauria</taxon>
        <taxon>Archosauria</taxon>
        <taxon>Dinosauria</taxon>
        <taxon>Saurischia</taxon>
        <taxon>Theropoda</taxon>
        <taxon>Coelurosauria</taxon>
        <taxon>Aves</taxon>
        <taxon>Neognathae</taxon>
        <taxon>Galloanserae</taxon>
        <taxon>Galliformes</taxon>
        <taxon>Phasianidae</taxon>
        <taxon>Meleagridinae</taxon>
        <taxon>Meleagris</taxon>
    </lineage>
</organism>
<sequence>MGWEPSTALGVSLETNCSCSVLPQPWKRAAMGWCPPADLNTDWQSQCHSSPSSTMPSTCALVLLLLALCTELPPAPAQQHRGDRGNGPAASPPPHRAQRGQRPPAALPAPSKAGVCPAVGSSPTRPTRRYCLSDHSCPGAEKCCLLRDVRVCLLPTAESLGSPVGVSCGVSCCNETACGHGERCCARCLRVEPAKSGLCPRKRARRDAACPNLCTDDRDCPGDQKCCFSGCGLTCTTPYTAKSGACPVVLRGSLGPCLDRCDSDADCPGAKKCCTTGCGHVCKLPTEVRPGLCPPTTTRAGECLILCLEDKDCPPSQKCCMQDCGRTCVPPLQGKTNPTPCLQGTG</sequence>
<dbReference type="GeneTree" id="ENSGT00940000165527"/>
<dbReference type="GO" id="GO:0004867">
    <property type="term" value="F:serine-type endopeptidase inhibitor activity"/>
    <property type="evidence" value="ECO:0007669"/>
    <property type="project" value="TreeGrafter"/>
</dbReference>
<gene>
    <name evidence="3" type="primary">LOC104914084</name>
</gene>
<feature type="region of interest" description="Disordered" evidence="1">
    <location>
        <begin position="76"/>
        <end position="124"/>
    </location>
</feature>
<feature type="domain" description="WAP" evidence="2">
    <location>
        <begin position="192"/>
        <end position="239"/>
    </location>
</feature>
<feature type="domain" description="WAP" evidence="2">
    <location>
        <begin position="240"/>
        <end position="285"/>
    </location>
</feature>
<reference evidence="3" key="2">
    <citation type="submission" date="2025-08" db="UniProtKB">
        <authorList>
            <consortium name="Ensembl"/>
        </authorList>
    </citation>
    <scope>IDENTIFICATION</scope>
</reference>
<dbReference type="PANTHER" id="PTHR19441:SF95">
    <property type="entry name" value="PERLWAPIN ISOFORM X1"/>
    <property type="match status" value="1"/>
</dbReference>
<reference evidence="3" key="3">
    <citation type="submission" date="2025-09" db="UniProtKB">
        <authorList>
            <consortium name="Ensembl"/>
        </authorList>
    </citation>
    <scope>IDENTIFICATION</scope>
</reference>
<dbReference type="InParanoid" id="A0A803XXC9"/>
<dbReference type="InterPro" id="IPR036645">
    <property type="entry name" value="Elafin-like_sf"/>
</dbReference>
<dbReference type="Proteomes" id="UP000001645">
    <property type="component" value="Chromosome 22"/>
</dbReference>
<dbReference type="Pfam" id="PF00095">
    <property type="entry name" value="WAP"/>
    <property type="match status" value="4"/>
</dbReference>
<accession>A0A803XXC9</accession>
<dbReference type="AlphaFoldDB" id="A0A803XXC9"/>
<dbReference type="GO" id="GO:0005615">
    <property type="term" value="C:extracellular space"/>
    <property type="evidence" value="ECO:0007669"/>
    <property type="project" value="TreeGrafter"/>
</dbReference>
<evidence type="ECO:0000313" key="4">
    <source>
        <dbReference type="Proteomes" id="UP000001645"/>
    </source>
</evidence>
<dbReference type="InterPro" id="IPR008197">
    <property type="entry name" value="WAP_dom"/>
</dbReference>
<name>A0A803XXC9_MELGA</name>
<reference evidence="3 4" key="1">
    <citation type="journal article" date="2010" name="PLoS Biol.">
        <title>Multi-platform next-generation sequencing of the domestic turkey (Meleagris gallopavo): genome assembly and analysis.</title>
        <authorList>
            <person name="Dalloul R.A."/>
            <person name="Long J.A."/>
            <person name="Zimin A.V."/>
            <person name="Aslam L."/>
            <person name="Beal K."/>
            <person name="Blomberg L.A."/>
            <person name="Bouffard P."/>
            <person name="Burt D.W."/>
            <person name="Crasta O."/>
            <person name="Crooijmans R.P."/>
            <person name="Cooper K."/>
            <person name="Coulombe R.A."/>
            <person name="De S."/>
            <person name="Delany M.E."/>
            <person name="Dodgson J.B."/>
            <person name="Dong J.J."/>
            <person name="Evans C."/>
            <person name="Frederickson K.M."/>
            <person name="Flicek P."/>
            <person name="Florea L."/>
            <person name="Folkerts O."/>
            <person name="Groenen M.A."/>
            <person name="Harkins T.T."/>
            <person name="Herrero J."/>
            <person name="Hoffmann S."/>
            <person name="Megens H.J."/>
            <person name="Jiang A."/>
            <person name="de Jong P."/>
            <person name="Kaiser P."/>
            <person name="Kim H."/>
            <person name="Kim K.W."/>
            <person name="Kim S."/>
            <person name="Langenberger D."/>
            <person name="Lee M.K."/>
            <person name="Lee T."/>
            <person name="Mane S."/>
            <person name="Marcais G."/>
            <person name="Marz M."/>
            <person name="McElroy A.P."/>
            <person name="Modise T."/>
            <person name="Nefedov M."/>
            <person name="Notredame C."/>
            <person name="Paton I.R."/>
            <person name="Payne W.S."/>
            <person name="Pertea G."/>
            <person name="Prickett D."/>
            <person name="Puiu D."/>
            <person name="Qioa D."/>
            <person name="Raineri E."/>
            <person name="Ruffier M."/>
            <person name="Salzberg S.L."/>
            <person name="Schatz M.C."/>
            <person name="Scheuring C."/>
            <person name="Schmidt C.J."/>
            <person name="Schroeder S."/>
            <person name="Searle S.M."/>
            <person name="Smith E.J."/>
            <person name="Smith J."/>
            <person name="Sonstegard T.S."/>
            <person name="Stadler P.F."/>
            <person name="Tafer H."/>
            <person name="Tu Z.J."/>
            <person name="Van Tassell C.P."/>
            <person name="Vilella A.J."/>
            <person name="Williams K.P."/>
            <person name="Yorke J.A."/>
            <person name="Zhang L."/>
            <person name="Zhang H.B."/>
            <person name="Zhang X."/>
            <person name="Zhang Y."/>
            <person name="Reed K.M."/>
        </authorList>
    </citation>
    <scope>NUCLEOTIDE SEQUENCE [LARGE SCALE GENOMIC DNA]</scope>
</reference>
<dbReference type="CDD" id="cd00199">
    <property type="entry name" value="WAP"/>
    <property type="match status" value="2"/>
</dbReference>
<dbReference type="PANTHER" id="PTHR19441">
    <property type="entry name" value="WHEY ACDIC PROTEIN WAP"/>
    <property type="match status" value="1"/>
</dbReference>
<dbReference type="SMART" id="SM00217">
    <property type="entry name" value="WAP"/>
    <property type="match status" value="4"/>
</dbReference>
<evidence type="ECO:0000259" key="2">
    <source>
        <dbReference type="PROSITE" id="PS51390"/>
    </source>
</evidence>
<dbReference type="Gene3D" id="4.10.75.10">
    <property type="entry name" value="Elafin-like"/>
    <property type="match status" value="4"/>
</dbReference>
<feature type="domain" description="WAP" evidence="2">
    <location>
        <begin position="286"/>
        <end position="332"/>
    </location>
</feature>
<dbReference type="InterPro" id="IPR050514">
    <property type="entry name" value="WAP_four-disulfide_core"/>
</dbReference>
<keyword evidence="4" id="KW-1185">Reference proteome</keyword>
<dbReference type="PROSITE" id="PS51390">
    <property type="entry name" value="WAP"/>
    <property type="match status" value="4"/>
</dbReference>
<feature type="domain" description="WAP" evidence="2">
    <location>
        <begin position="109"/>
        <end position="156"/>
    </location>
</feature>
<proteinExistence type="predicted"/>
<evidence type="ECO:0000313" key="3">
    <source>
        <dbReference type="Ensembl" id="ENSMGAP00000024175.1"/>
    </source>
</evidence>
<dbReference type="PRINTS" id="PR00003">
    <property type="entry name" value="4DISULPHCORE"/>
</dbReference>
<dbReference type="Ensembl" id="ENSMGAT00000025101.1">
    <property type="protein sequence ID" value="ENSMGAP00000024175.1"/>
    <property type="gene ID" value="ENSMGAG00000021467.1"/>
</dbReference>
<evidence type="ECO:0000256" key="1">
    <source>
        <dbReference type="SAM" id="MobiDB-lite"/>
    </source>
</evidence>
<dbReference type="SUPFAM" id="SSF57256">
    <property type="entry name" value="Elafin-like"/>
    <property type="match status" value="4"/>
</dbReference>